<reference evidence="4 5" key="1">
    <citation type="submission" date="2018-04" db="EMBL/GenBank/DDBJ databases">
        <title>Genome sequencing of Flavobacterium sp. HYN0059.</title>
        <authorList>
            <person name="Yi H."/>
            <person name="Baek C."/>
        </authorList>
    </citation>
    <scope>NUCLEOTIDE SEQUENCE [LARGE SCALE GENOMIC DNA]</scope>
    <source>
        <strain evidence="4 5">HYN0059</strain>
    </source>
</reference>
<evidence type="ECO:0000313" key="5">
    <source>
        <dbReference type="Proteomes" id="UP000244929"/>
    </source>
</evidence>
<dbReference type="CDD" id="cd00102">
    <property type="entry name" value="IPT"/>
    <property type="match status" value="1"/>
</dbReference>
<feature type="compositionally biased region" description="Polar residues" evidence="1">
    <location>
        <begin position="1088"/>
        <end position="1110"/>
    </location>
</feature>
<protein>
    <recommendedName>
        <fullName evidence="3">BIG2 domain-containing protein</fullName>
    </recommendedName>
</protein>
<feature type="chain" id="PRO_5015596232" description="BIG2 domain-containing protein" evidence="2">
    <location>
        <begin position="30"/>
        <end position="2104"/>
    </location>
</feature>
<dbReference type="Pfam" id="PF02368">
    <property type="entry name" value="Big_2"/>
    <property type="match status" value="1"/>
</dbReference>
<evidence type="ECO:0000256" key="1">
    <source>
        <dbReference type="SAM" id="MobiDB-lite"/>
    </source>
</evidence>
<dbReference type="NCBIfam" id="TIGR04131">
    <property type="entry name" value="Bac_Flav_CTERM"/>
    <property type="match status" value="1"/>
</dbReference>
<dbReference type="Proteomes" id="UP000244929">
    <property type="component" value="Chromosome"/>
</dbReference>
<feature type="domain" description="BIG2" evidence="3">
    <location>
        <begin position="1813"/>
        <end position="1846"/>
    </location>
</feature>
<dbReference type="Gene3D" id="2.60.40.10">
    <property type="entry name" value="Immunoglobulins"/>
    <property type="match status" value="2"/>
</dbReference>
<dbReference type="EMBL" id="CP029186">
    <property type="protein sequence ID" value="AWH84659.1"/>
    <property type="molecule type" value="Genomic_DNA"/>
</dbReference>
<feature type="signal peptide" evidence="2">
    <location>
        <begin position="1"/>
        <end position="29"/>
    </location>
</feature>
<feature type="region of interest" description="Disordered" evidence="1">
    <location>
        <begin position="1088"/>
        <end position="1111"/>
    </location>
</feature>
<dbReference type="Pfam" id="PF13585">
    <property type="entry name" value="CHU_C"/>
    <property type="match status" value="1"/>
</dbReference>
<dbReference type="KEGG" id="falb:HYN59_05780"/>
<evidence type="ECO:0000256" key="2">
    <source>
        <dbReference type="SAM" id="SignalP"/>
    </source>
</evidence>
<dbReference type="SUPFAM" id="SSF49373">
    <property type="entry name" value="Invasin/intimin cell-adhesion fragments"/>
    <property type="match status" value="1"/>
</dbReference>
<proteinExistence type="predicted"/>
<dbReference type="InterPro" id="IPR013783">
    <property type="entry name" value="Ig-like_fold"/>
</dbReference>
<name>A0A2S1QWE6_9FLAO</name>
<accession>A0A2S1QWE6</accession>
<evidence type="ECO:0000259" key="3">
    <source>
        <dbReference type="Pfam" id="PF02368"/>
    </source>
</evidence>
<dbReference type="InterPro" id="IPR036415">
    <property type="entry name" value="Lamin_tail_dom_sf"/>
</dbReference>
<organism evidence="4 5">
    <name type="scientific">Flavobacterium album</name>
    <dbReference type="NCBI Taxonomy" id="2175091"/>
    <lineage>
        <taxon>Bacteria</taxon>
        <taxon>Pseudomonadati</taxon>
        <taxon>Bacteroidota</taxon>
        <taxon>Flavobacteriia</taxon>
        <taxon>Flavobacteriales</taxon>
        <taxon>Flavobacteriaceae</taxon>
        <taxon>Flavobacterium</taxon>
    </lineage>
</organism>
<dbReference type="SUPFAM" id="SSF74853">
    <property type="entry name" value="Lamin A/C globular tail domain"/>
    <property type="match status" value="1"/>
</dbReference>
<dbReference type="InterPro" id="IPR014756">
    <property type="entry name" value="Ig_E-set"/>
</dbReference>
<gene>
    <name evidence="4" type="ORF">HYN59_05780</name>
</gene>
<sequence>MLQKCKRQAALLTFLQFFFVLLSGYCAHAQIYQHNFGTTTINTHPYTVAPATLAANLSGSSWTNSTNTWSSNSGSAGQAIQLFNPAGTTTVTLTFNVAPNFQVGITSFNFWRQRSTSGPQAWQMSINGINVGSGTTPLSGNGTGAAIGVTPVANPVSGLTGTVTVVLTLSGATGAGNIRFDDFTLNGSVTSTCTNAVVTSYTPHSGPKDTMITITGSGFTNTATVKMDGITMPFTIISDTEIQAMVPAGVTSGNITVTATDGCFGQTGTPFTLLQSDCVSPEIYISEVFDQVNLDPGFIELYNPSSSPVNLNGIYVLERYGEISDTTPTAGYVISLTGTIPATSTYLVRCGTSTPILCIPLNPSFSPDVMGGINDNDKFRLRKNGSIIDEVQVPFGVGTGPANRGYTMIRKPNAVAPAVTFNLNDWIADNNEYCTNIGMHTANASGAPLPVVTHPAPVTVCVNANTTFTAAITPSTGFTYQWKMLTSAGTWVNVTNNGTYSGATTATLSVNGVSLAMNNSQYYLEATSASCTIRTDAAQLFVVDKPAAPTVTVTQPTCTTPTGSIAITAPLDPNNNFTYSIDGVNYVSGTTFNNLTPGTTYSVTVKNNGGCVSNITTQAIGTVPGAPAAPTLTAVQPTCTTATGSITVTSPIGQDYTYSIDGGPYQPGVTFTNVSTGSHNITAQLNGCTSPATAQVIDLQPATPATPTLTVTQPTCTVAGSITVDTPTGIGYSYSIDGGIYQAGTLFTPIAPGPHTITAKLGNCISAPASVTINPVPGAPAAPTLTAVQPDCTTATGSITITSPVGQDYSYSIDGGPYQSGVTFTPVAPGSHTVTVKLNDCVSAPASQTINAQPATPPAPTLTAVQPDCTTVTGTITITNPGGTGYTYSIDGAPFQAGTTFTLVASGPHTITAQANGCTSLPATIIIDPQPVTPAVPTLTAVQPTCTTATGSISVSNSNANYLYSIDGGPFQSGTTFTPVAPGPHNVTAKLGNCISAPGSITIDAQPATPAAPILTAVQPDCTTPTGSITVNGTGNGFTYNIDGGPFQQGPTFTGVLPGQHTIIAKNAAGCVSPGATQTIDAQPVTPDTPNLSAVQPDCTTSTGSISITNPMPGPGYTYSLDGGPFQTGTTFTAVTPGPHNVTAKFGNCISAPGSITIDPQPATPTVPTFTAVQPDCTTATGTITVDTPGGAGYSYSIDGGAFQPNPTFNAVLPGPHNVVAKFGNCTSAPGSITIDPQPATPAAPTLTATTQPDCTTPTGSITVTSPVQGLTYNIDGGAYQSGLTFANVAPGPHTVTAKNAAGCVSPGTSITIDPALPVPTAPTLTVVQTTCTSATGTITVTSPVGLGLTYSLDGGAYQQGITFSNVAPGPHTVTVKNASGCVSPVTTRTIDPQPATPPAPTLTAVQPSCGVPTGSITVTTPAGLSYSIDGGAFQSSPTFTGVLTGNHSITVKNTAGCESPGASITIGPALPVPAQPTVTAVQTTCTVGTGSITVTAPLGADLTYSLDGGPYQIGAIFTGVPPGTHTITVKNGAGCVSSPGSQAINPMPAAPDVPVLTVAHPGCNATKGSIAVASPVGIGYSYSIDGGPYQQGTSFANLNPGTHTITVKNAAGCISAPASETINTPPAIPTAPVVTIVQPDCTTATGSITVTSPVGNGLMYSVNSLAYQSDVDFHNLAPGNYVITARNAAGCVSGYTHFIINYPPLVPAAPVVTVTQPDCNKPTGAITVNSPVGFGLEYSTDGTNFQPSRIFNSVAAGTYTVTVRNTAGCSASLADITVDAAPAPAPDPGIITGDSAVCEGGRIQLADTVTGGVWASSDEALATVDANGLVTTIEAGTVTITYSMGTVCTASATHTITIYRLPDPQLRDTYLCVDNETGTPVTGVLNSGLSSAEYDFAWAKGTTPLTATTSALIITEPGDYTVTATNKITGCVGTSTATVGLSSIALGYAEASVDFHYNQVITVHITGGSGDYEYSLDGGPYQDENSFTGIYEGEYHITVRDKHGCGELELDVYALNYPRFFSPNGDGARDHWNIKGLRDQPDAEIFIFDRYGKLIAGLRPNGPGWDGTYNGERLPATDYWFTVQYHSANGEGREFKAHFSLLR</sequence>
<dbReference type="RefSeq" id="WP_108777365.1">
    <property type="nucleotide sequence ID" value="NZ_CP029186.1"/>
</dbReference>
<dbReference type="InterPro" id="IPR008964">
    <property type="entry name" value="Invasin/intimin_cell_adhesion"/>
</dbReference>
<dbReference type="InterPro" id="IPR026341">
    <property type="entry name" value="T9SS_type_B"/>
</dbReference>
<dbReference type="SUPFAM" id="SSF81296">
    <property type="entry name" value="E set domains"/>
    <property type="match status" value="1"/>
</dbReference>
<dbReference type="InterPro" id="IPR003343">
    <property type="entry name" value="Big_2"/>
</dbReference>
<keyword evidence="2" id="KW-0732">Signal</keyword>
<dbReference type="OrthoDB" id="1652165at2"/>
<evidence type="ECO:0000313" key="4">
    <source>
        <dbReference type="EMBL" id="AWH84659.1"/>
    </source>
</evidence>
<keyword evidence="5" id="KW-1185">Reference proteome</keyword>
<dbReference type="Gene3D" id="2.60.40.1080">
    <property type="match status" value="1"/>
</dbReference>